<dbReference type="PANTHER" id="PTHR43081">
    <property type="entry name" value="ADENYLATE CYCLASE, TERMINAL-DIFFERENTIATION SPECIFIC-RELATED"/>
    <property type="match status" value="1"/>
</dbReference>
<dbReference type="InterPro" id="IPR029787">
    <property type="entry name" value="Nucleotide_cyclase"/>
</dbReference>
<dbReference type="InterPro" id="IPR001054">
    <property type="entry name" value="A/G_cyclase"/>
</dbReference>
<dbReference type="AlphaFoldDB" id="A0AAU8CV28"/>
<organism evidence="2">
    <name type="scientific">Mesorhizobium sp. WSM2240</name>
    <dbReference type="NCBI Taxonomy" id="3228851"/>
    <lineage>
        <taxon>Bacteria</taxon>
        <taxon>Pseudomonadati</taxon>
        <taxon>Pseudomonadota</taxon>
        <taxon>Alphaproteobacteria</taxon>
        <taxon>Hyphomicrobiales</taxon>
        <taxon>Phyllobacteriaceae</taxon>
        <taxon>Mesorhizobium</taxon>
    </lineage>
</organism>
<dbReference type="SUPFAM" id="SSF48452">
    <property type="entry name" value="TPR-like"/>
    <property type="match status" value="2"/>
</dbReference>
<dbReference type="PROSITE" id="PS50125">
    <property type="entry name" value="GUANYLATE_CYCLASE_2"/>
    <property type="match status" value="1"/>
</dbReference>
<feature type="domain" description="Guanylate cyclase" evidence="1">
    <location>
        <begin position="7"/>
        <end position="122"/>
    </location>
</feature>
<dbReference type="GO" id="GO:0035556">
    <property type="term" value="P:intracellular signal transduction"/>
    <property type="evidence" value="ECO:0007669"/>
    <property type="project" value="InterPro"/>
</dbReference>
<dbReference type="SUPFAM" id="SSF55073">
    <property type="entry name" value="Nucleotide cyclase"/>
    <property type="match status" value="1"/>
</dbReference>
<gene>
    <name evidence="2" type="ORF">ABVK50_10180</name>
</gene>
<dbReference type="PANTHER" id="PTHR43081:SF19">
    <property type="entry name" value="PH-SENSITIVE ADENYLATE CYCLASE RV1264"/>
    <property type="match status" value="1"/>
</dbReference>
<dbReference type="RefSeq" id="WP_353641679.1">
    <property type="nucleotide sequence ID" value="NZ_CP159253.1"/>
</dbReference>
<sequence>MERKLAAILAADVVGYSALMERDEAGTFDRLKASRRELFEPEIEKRHGRIFKLMGDGLLAEFGSVVNAVECAVSLQRGLAERNANVAEDQRLEVRIGVNLGEVIIEGEDCYGEGVNVAARLEQLAEPGSICVSGKVAREVEKKLAFAFESMGEQQVKNIAEPVHAYRVVIGGPIPTMLAKPLVLPGKPSIAVLPFTNMSGDPEQEYFADGLVEDLITSLSKMPGIFVIARNSTFVYKGKAADIRQVAKELGVRYVLEGSIRKAANRLRITGQLVEGTDATHVWADKFEGAVEDVFDLQDRLTESIVGAIEPSIRRAEIERARRKAPDRLDAYDLYLRAMPHTHANTSANTNEALRLLDEALRLDPNYAAAHGYAAWGHEQRFLRGGFHPEDRSAALMHAHAAMVMGSDDPQALSMGAFVYAMITHDYARALGALDQALKLNSNSALAFGFSALVNMLCEQYERAVDHAQRALRLSPFDPLNYHPYLALAWVNLFTGHFEEAANYSALAIQSNPGFSLLHATLVASHANLGHLDAARMAAEQLLEVAPGWTIGGFVQMDFVRPQLMDAFANALRKAGLPD</sequence>
<reference evidence="2" key="1">
    <citation type="submission" date="2024-06" db="EMBL/GenBank/DDBJ databases">
        <title>Mesorhizobium karijinii sp. nov., a symbiont of the iconic Swainsona formosa from arid Australia.</title>
        <authorList>
            <person name="Hill Y.J."/>
            <person name="Watkin E.L.J."/>
            <person name="O'Hara G.W."/>
            <person name="Terpolilli J."/>
            <person name="Tye M.L."/>
            <person name="Kohlmeier M.G."/>
        </authorList>
    </citation>
    <scope>NUCLEOTIDE SEQUENCE</scope>
    <source>
        <strain evidence="2">WSM2240</strain>
    </source>
</reference>
<dbReference type="InterPro" id="IPR050697">
    <property type="entry name" value="Adenylyl/Guanylyl_Cyclase_3/4"/>
</dbReference>
<dbReference type="Pfam" id="PF00211">
    <property type="entry name" value="Guanylate_cyc"/>
    <property type="match status" value="1"/>
</dbReference>
<dbReference type="EMBL" id="CP159253">
    <property type="protein sequence ID" value="XCG50814.1"/>
    <property type="molecule type" value="Genomic_DNA"/>
</dbReference>
<dbReference type="InterPro" id="IPR011990">
    <property type="entry name" value="TPR-like_helical_dom_sf"/>
</dbReference>
<dbReference type="GO" id="GO:0006171">
    <property type="term" value="P:cAMP biosynthetic process"/>
    <property type="evidence" value="ECO:0007669"/>
    <property type="project" value="TreeGrafter"/>
</dbReference>
<dbReference type="Gene3D" id="3.30.70.1230">
    <property type="entry name" value="Nucleotide cyclase"/>
    <property type="match status" value="1"/>
</dbReference>
<accession>A0AAU8CV28</accession>
<evidence type="ECO:0000259" key="1">
    <source>
        <dbReference type="PROSITE" id="PS50125"/>
    </source>
</evidence>
<evidence type="ECO:0000313" key="2">
    <source>
        <dbReference type="EMBL" id="XCG50814.1"/>
    </source>
</evidence>
<dbReference type="Gene3D" id="3.40.50.10070">
    <property type="entry name" value="TolB, N-terminal domain"/>
    <property type="match status" value="1"/>
</dbReference>
<protein>
    <submittedName>
        <fullName evidence="2">Adenylate/guanylate cyclase domain-containing protein</fullName>
    </submittedName>
</protein>
<name>A0AAU8CV28_9HYPH</name>
<dbReference type="CDD" id="cd07302">
    <property type="entry name" value="CHD"/>
    <property type="match status" value="1"/>
</dbReference>
<proteinExistence type="predicted"/>
<dbReference type="Gene3D" id="1.25.40.10">
    <property type="entry name" value="Tetratricopeptide repeat domain"/>
    <property type="match status" value="1"/>
</dbReference>
<dbReference type="GO" id="GO:0004016">
    <property type="term" value="F:adenylate cyclase activity"/>
    <property type="evidence" value="ECO:0007669"/>
    <property type="project" value="UniProtKB-ARBA"/>
</dbReference>